<protein>
    <submittedName>
        <fullName evidence="2">Uncharacterized protein</fullName>
    </submittedName>
</protein>
<feature type="compositionally biased region" description="Acidic residues" evidence="1">
    <location>
        <begin position="478"/>
        <end position="492"/>
    </location>
</feature>
<reference evidence="2" key="1">
    <citation type="submission" date="2023-07" db="EMBL/GenBank/DDBJ databases">
        <authorList>
            <consortium name="AG Swart"/>
            <person name="Singh M."/>
            <person name="Singh A."/>
            <person name="Seah K."/>
            <person name="Emmerich C."/>
        </authorList>
    </citation>
    <scope>NUCLEOTIDE SEQUENCE</scope>
    <source>
        <strain evidence="2">DP1</strain>
    </source>
</reference>
<comment type="caution">
    <text evidence="2">The sequence shown here is derived from an EMBL/GenBank/DDBJ whole genome shotgun (WGS) entry which is preliminary data.</text>
</comment>
<accession>A0AAD1TZQ0</accession>
<dbReference type="EMBL" id="CAMPGE010000558">
    <property type="protein sequence ID" value="CAI2359305.1"/>
    <property type="molecule type" value="Genomic_DNA"/>
</dbReference>
<evidence type="ECO:0000256" key="1">
    <source>
        <dbReference type="SAM" id="MobiDB-lite"/>
    </source>
</evidence>
<name>A0AAD1TZQ0_EUPCR</name>
<evidence type="ECO:0000313" key="3">
    <source>
        <dbReference type="Proteomes" id="UP001295684"/>
    </source>
</evidence>
<feature type="compositionally biased region" description="Basic and acidic residues" evidence="1">
    <location>
        <begin position="493"/>
        <end position="508"/>
    </location>
</feature>
<proteinExistence type="predicted"/>
<dbReference type="Proteomes" id="UP001295684">
    <property type="component" value="Unassembled WGS sequence"/>
</dbReference>
<gene>
    <name evidence="2" type="ORF">ECRASSUSDP1_LOCUS593</name>
</gene>
<keyword evidence="3" id="KW-1185">Reference proteome</keyword>
<evidence type="ECO:0000313" key="2">
    <source>
        <dbReference type="EMBL" id="CAI2359305.1"/>
    </source>
</evidence>
<dbReference type="AlphaFoldDB" id="A0AAD1TZQ0"/>
<feature type="region of interest" description="Disordered" evidence="1">
    <location>
        <begin position="467"/>
        <end position="514"/>
    </location>
</feature>
<sequence>MGCTASSAEINSLNRDDIQILKVSEDLYMGQTKEGVICRTPRSEIILPGEEDNYSLTKERGYTIVSVSKSIIKAMIKLVSNSNNCLTQSNLTHMQIGCCLMSINIYHSCSGFIHNFEDFFMLALINLDIIDRKKIKNITESVQKLEGKLKNGKVKPKDEERLEELRLVLQDFTVILDIFTNKTLQKIRKKPTKMLSRADLTRKMTKEELKQKHMLPEYMVHHCLKFYSYGRDALYARDSKEKQNRKIKLYMDNQCDRDCLEQIITKAGSRMLPDTDTICLYRCTDSDLHFVEEFMVRNFPTEVQQFSFSYKSGIHSSISLFWSGLSTIAPNIMKYLHLGHFKMEKENFEKVLNTFRQVKRLEFAFCIIESDSVHLDPTIQFRIEEMRFFRSGGEKLSEWKQYPKRVEGLAQGFQESTLKDSLKLFCSKLNGLSLLSISKIFEQAGLVDCKVMDNWNQAEFDIDSSKSGVISDCKSNNDSDDVDDSGDIENYSDSDRSNQDESDSHSADESDSSS</sequence>
<organism evidence="2 3">
    <name type="scientific">Euplotes crassus</name>
    <dbReference type="NCBI Taxonomy" id="5936"/>
    <lineage>
        <taxon>Eukaryota</taxon>
        <taxon>Sar</taxon>
        <taxon>Alveolata</taxon>
        <taxon>Ciliophora</taxon>
        <taxon>Intramacronucleata</taxon>
        <taxon>Spirotrichea</taxon>
        <taxon>Hypotrichia</taxon>
        <taxon>Euplotida</taxon>
        <taxon>Euplotidae</taxon>
        <taxon>Moneuplotes</taxon>
    </lineage>
</organism>